<dbReference type="CDD" id="cd00093">
    <property type="entry name" value="HTH_XRE"/>
    <property type="match status" value="1"/>
</dbReference>
<sequence length="271" mass="31033">MTNVREPLDPKISMWHFLAFYLRFMREKHGLSLAQCGKIVHAARSTVCNIEAGRLRPHDHQMRLLDLNYGTGILFQMLLWFAQMAHDPNWGRQHYLYEVQANTIKIYNAHAVPRPFQTERYIRAIVEAGSTIDVEAEVAKRIAQQQAILDRETPQFYWILLDESVLACRMEDPEIMKEQLRHLRVTADLPNVILRFVPPSAGPHPGYDGPLQILSLEGRDVAYAGAQNSGRLIEEPVEVRETINNFDRIGAKALPEGATRSLIDQYLEGYT</sequence>
<protein>
    <recommendedName>
        <fullName evidence="1">DUF5753 domain-containing protein</fullName>
    </recommendedName>
</protein>
<proteinExistence type="predicted"/>
<dbReference type="AlphaFoldDB" id="A0A1H6B2D1"/>
<evidence type="ECO:0000259" key="1">
    <source>
        <dbReference type="Pfam" id="PF19054"/>
    </source>
</evidence>
<dbReference type="Pfam" id="PF19054">
    <property type="entry name" value="DUF5753"/>
    <property type="match status" value="1"/>
</dbReference>
<dbReference type="Proteomes" id="UP000236723">
    <property type="component" value="Unassembled WGS sequence"/>
</dbReference>
<name>A0A1H6B2D1_9ACTN</name>
<dbReference type="InterPro" id="IPR001387">
    <property type="entry name" value="Cro/C1-type_HTH"/>
</dbReference>
<dbReference type="InterPro" id="IPR010982">
    <property type="entry name" value="Lambda_DNA-bd_dom_sf"/>
</dbReference>
<dbReference type="InterPro" id="IPR043917">
    <property type="entry name" value="DUF5753"/>
</dbReference>
<reference evidence="3" key="1">
    <citation type="submission" date="2016-10" db="EMBL/GenBank/DDBJ databases">
        <authorList>
            <person name="Varghese N."/>
            <person name="Submissions S."/>
        </authorList>
    </citation>
    <scope>NUCLEOTIDE SEQUENCE [LARGE SCALE GENOMIC DNA]</scope>
    <source>
        <strain evidence="3">DSM 43163</strain>
    </source>
</reference>
<accession>A0A1H6B2D1</accession>
<organism evidence="2 3">
    <name type="scientific">Thermomonospora echinospora</name>
    <dbReference type="NCBI Taxonomy" id="1992"/>
    <lineage>
        <taxon>Bacteria</taxon>
        <taxon>Bacillati</taxon>
        <taxon>Actinomycetota</taxon>
        <taxon>Actinomycetes</taxon>
        <taxon>Streptosporangiales</taxon>
        <taxon>Thermomonosporaceae</taxon>
        <taxon>Thermomonospora</taxon>
    </lineage>
</organism>
<dbReference type="SUPFAM" id="SSF47413">
    <property type="entry name" value="lambda repressor-like DNA-binding domains"/>
    <property type="match status" value="1"/>
</dbReference>
<dbReference type="Gene3D" id="1.10.260.40">
    <property type="entry name" value="lambda repressor-like DNA-binding domains"/>
    <property type="match status" value="1"/>
</dbReference>
<dbReference type="GO" id="GO:0003677">
    <property type="term" value="F:DNA binding"/>
    <property type="evidence" value="ECO:0007669"/>
    <property type="project" value="InterPro"/>
</dbReference>
<evidence type="ECO:0000313" key="3">
    <source>
        <dbReference type="Proteomes" id="UP000236723"/>
    </source>
</evidence>
<evidence type="ECO:0000313" key="2">
    <source>
        <dbReference type="EMBL" id="SEG55043.1"/>
    </source>
</evidence>
<feature type="domain" description="DUF5753" evidence="1">
    <location>
        <begin position="94"/>
        <end position="264"/>
    </location>
</feature>
<keyword evidence="3" id="KW-1185">Reference proteome</keyword>
<gene>
    <name evidence="2" type="ORF">SAMN04489712_106199</name>
</gene>
<dbReference type="EMBL" id="FNVO01000006">
    <property type="protein sequence ID" value="SEG55043.1"/>
    <property type="molecule type" value="Genomic_DNA"/>
</dbReference>
<dbReference type="OrthoDB" id="3355929at2"/>
<dbReference type="RefSeq" id="WP_103938712.1">
    <property type="nucleotide sequence ID" value="NZ_FNVO01000006.1"/>
</dbReference>